<keyword evidence="3" id="KW-0539">Nucleus</keyword>
<dbReference type="Proteomes" id="UP000016928">
    <property type="component" value="Unassembled WGS sequence"/>
</dbReference>
<dbReference type="STRING" id="1229664.N4U9Z3"/>
<evidence type="ECO:0000313" key="6">
    <source>
        <dbReference type="Proteomes" id="UP000016928"/>
    </source>
</evidence>
<dbReference type="VEuPathDB" id="FungiDB:FOC1_g10000540"/>
<dbReference type="EMBL" id="KB730254">
    <property type="protein sequence ID" value="ENH68227.1"/>
    <property type="molecule type" value="Genomic_DNA"/>
</dbReference>
<dbReference type="OrthoDB" id="435881at2759"/>
<reference evidence="6" key="2">
    <citation type="journal article" date="2014" name="PLoS ONE">
        <title>Genome and Transcriptome Analysis of the Fungal Pathogen Fusarium oxysporum f. sp. cubense Causing Banana Vascular Wilt Disease.</title>
        <authorList>
            <person name="Guo L."/>
            <person name="Han L."/>
            <person name="Yang L."/>
            <person name="Zeng H."/>
            <person name="Fan D."/>
            <person name="Zhu Y."/>
            <person name="Feng Y."/>
            <person name="Wang G."/>
            <person name="Peng C."/>
            <person name="Jiang X."/>
            <person name="Zhou D."/>
            <person name="Ni P."/>
            <person name="Liang C."/>
            <person name="Liu L."/>
            <person name="Wang J."/>
            <person name="Mao C."/>
            <person name="Fang X."/>
            <person name="Peng M."/>
            <person name="Huang J."/>
        </authorList>
    </citation>
    <scope>NUCLEOTIDE SEQUENCE [LARGE SCALE GENOMIC DNA]</scope>
    <source>
        <strain evidence="6">race 1</strain>
    </source>
</reference>
<protein>
    <recommendedName>
        <fullName evidence="4">Xylanolytic transcriptional activator regulatory domain-containing protein</fullName>
    </recommendedName>
</protein>
<organism evidence="5 6">
    <name type="scientific">Fusarium oxysporum f. sp. cubense (strain race 1)</name>
    <name type="common">Panama disease fungus</name>
    <dbReference type="NCBI Taxonomy" id="1229664"/>
    <lineage>
        <taxon>Eukaryota</taxon>
        <taxon>Fungi</taxon>
        <taxon>Dikarya</taxon>
        <taxon>Ascomycota</taxon>
        <taxon>Pezizomycotina</taxon>
        <taxon>Sordariomycetes</taxon>
        <taxon>Hypocreomycetidae</taxon>
        <taxon>Hypocreales</taxon>
        <taxon>Nectriaceae</taxon>
        <taxon>Fusarium</taxon>
        <taxon>Fusarium oxysporum species complex</taxon>
    </lineage>
</organism>
<gene>
    <name evidence="5" type="ORF">FOC1_g10000540</name>
</gene>
<dbReference type="InterPro" id="IPR007219">
    <property type="entry name" value="XnlR_reg_dom"/>
</dbReference>
<accession>N4U9Z3</accession>
<dbReference type="GO" id="GO:0005634">
    <property type="term" value="C:nucleus"/>
    <property type="evidence" value="ECO:0007669"/>
    <property type="project" value="UniProtKB-SubCell"/>
</dbReference>
<dbReference type="AlphaFoldDB" id="N4U9Z3"/>
<sequence>EELGRLVVDENGSVYIGNQFWATFRDEVCTPGLPAEEGDIYSAKTSSLNGSIPRHLTGQGRDDFLLFLCWQSRAQDVPLRDLHAFPPQLPIIWQIYIENVDCYSKMLHVPTFAKRIQDLQGDFSGMIPGMEALMFAITMSAINSMSNEDVKIKLHAEKSDLVARYRTGIEIALARADFINTTELDVIQAFSTFLGTVQTMESPKYVWSMAGLLARVAVSAGLHRDGSNFPGMSPFNIEMRRRLWWNILFIYGRSGSDQIAEASLHEEMFDTKLPTNVNDSDLDPSMKVPPVAKNEITDATPILIRLELWHLTQRTSSSLSALKSKRGVDLVEALTLCRETMRRLDLDYFETFDSGTPAQLFLKRTIRLILAKYKLTISYQIVHARGSNQDPPPKPNAAWLIDSALSILIQSAELLTEPSFHQWTWQLRGSVQWHALNMVLNHICGQPWGPALDYA</sequence>
<dbReference type="GO" id="GO:0003677">
    <property type="term" value="F:DNA binding"/>
    <property type="evidence" value="ECO:0007669"/>
    <property type="project" value="InterPro"/>
</dbReference>
<dbReference type="Pfam" id="PF04082">
    <property type="entry name" value="Fungal_trans"/>
    <property type="match status" value="1"/>
</dbReference>
<dbReference type="OMA" id="YCHATEA"/>
<proteinExistence type="predicted"/>
<dbReference type="InterPro" id="IPR050613">
    <property type="entry name" value="Sec_Metabolite_Reg"/>
</dbReference>
<dbReference type="CDD" id="cd12148">
    <property type="entry name" value="fungal_TF_MHR"/>
    <property type="match status" value="1"/>
</dbReference>
<evidence type="ECO:0000256" key="1">
    <source>
        <dbReference type="ARBA" id="ARBA00004123"/>
    </source>
</evidence>
<dbReference type="GO" id="GO:0008270">
    <property type="term" value="F:zinc ion binding"/>
    <property type="evidence" value="ECO:0007669"/>
    <property type="project" value="InterPro"/>
</dbReference>
<evidence type="ECO:0000256" key="2">
    <source>
        <dbReference type="ARBA" id="ARBA00022723"/>
    </source>
</evidence>
<dbReference type="PANTHER" id="PTHR31001">
    <property type="entry name" value="UNCHARACTERIZED TRANSCRIPTIONAL REGULATORY PROTEIN"/>
    <property type="match status" value="1"/>
</dbReference>
<dbReference type="GO" id="GO:0006351">
    <property type="term" value="P:DNA-templated transcription"/>
    <property type="evidence" value="ECO:0007669"/>
    <property type="project" value="InterPro"/>
</dbReference>
<dbReference type="HOGENOM" id="CLU_004083_5_3_1"/>
<dbReference type="PANTHER" id="PTHR31001:SF50">
    <property type="entry name" value="ZN(II)2CYS6 TRANSCRIPTION FACTOR (EUROFUNG)"/>
    <property type="match status" value="1"/>
</dbReference>
<keyword evidence="2" id="KW-0479">Metal-binding</keyword>
<feature type="non-terminal residue" evidence="5">
    <location>
        <position position="1"/>
    </location>
</feature>
<reference evidence="6" key="1">
    <citation type="submission" date="2012-09" db="EMBL/GenBank/DDBJ databases">
        <title>Genome sequencing and comparative transcriptomics of race 1 and race 4 of banana pathogen: Fusarium oxysporum f. sp. cubense.</title>
        <authorList>
            <person name="Fang X."/>
            <person name="Huang J."/>
        </authorList>
    </citation>
    <scope>NUCLEOTIDE SEQUENCE [LARGE SCALE GENOMIC DNA]</scope>
    <source>
        <strain evidence="6">race 1</strain>
    </source>
</reference>
<evidence type="ECO:0000256" key="3">
    <source>
        <dbReference type="ARBA" id="ARBA00023242"/>
    </source>
</evidence>
<evidence type="ECO:0000313" key="5">
    <source>
        <dbReference type="EMBL" id="ENH68227.1"/>
    </source>
</evidence>
<comment type="subcellular location">
    <subcellularLocation>
        <location evidence="1">Nucleus</location>
    </subcellularLocation>
</comment>
<name>N4U9Z3_FUSC1</name>
<evidence type="ECO:0000259" key="4">
    <source>
        <dbReference type="Pfam" id="PF04082"/>
    </source>
</evidence>
<feature type="domain" description="Xylanolytic transcriptional activator regulatory" evidence="4">
    <location>
        <begin position="94"/>
        <end position="281"/>
    </location>
</feature>